<proteinExistence type="predicted"/>
<keyword evidence="2" id="KW-1185">Reference proteome</keyword>
<comment type="caution">
    <text evidence="1">The sequence shown here is derived from an EMBL/GenBank/DDBJ whole genome shotgun (WGS) entry which is preliminary data.</text>
</comment>
<protein>
    <submittedName>
        <fullName evidence="1">Uncharacterized protein</fullName>
    </submittedName>
</protein>
<gene>
    <name evidence="1" type="ORF">HMPREF9248_0841</name>
</gene>
<sequence length="41" mass="4709">MSALPCKTRKAVRFYGLRSAVSLVRCEYKVNIFTEKITRTA</sequence>
<evidence type="ECO:0000313" key="1">
    <source>
        <dbReference type="EMBL" id="EFL44043.1"/>
    </source>
</evidence>
<name>A0ABN0B001_9ACTN</name>
<organism evidence="1 2">
    <name type="scientific">Fannyhessea vaginae PB189-T1-4</name>
    <dbReference type="NCBI Taxonomy" id="866774"/>
    <lineage>
        <taxon>Bacteria</taxon>
        <taxon>Bacillati</taxon>
        <taxon>Actinomycetota</taxon>
        <taxon>Coriobacteriia</taxon>
        <taxon>Coriobacteriales</taxon>
        <taxon>Atopobiaceae</taxon>
        <taxon>Fannyhessea</taxon>
    </lineage>
</organism>
<dbReference type="EMBL" id="AEDQ01000021">
    <property type="protein sequence ID" value="EFL44043.1"/>
    <property type="molecule type" value="Genomic_DNA"/>
</dbReference>
<evidence type="ECO:0000313" key="2">
    <source>
        <dbReference type="Proteomes" id="UP000004431"/>
    </source>
</evidence>
<accession>A0ABN0B001</accession>
<dbReference type="Proteomes" id="UP000004431">
    <property type="component" value="Unassembled WGS sequence"/>
</dbReference>
<reference evidence="1 2" key="1">
    <citation type="submission" date="2010-08" db="EMBL/GenBank/DDBJ databases">
        <authorList>
            <person name="Durkin A.S."/>
            <person name="Madupu R."/>
            <person name="Torralba M."/>
            <person name="Gillis M."/>
            <person name="Methe B."/>
            <person name="Sutton G."/>
            <person name="Nelson K.E."/>
        </authorList>
    </citation>
    <scope>NUCLEOTIDE SEQUENCE [LARGE SCALE GENOMIC DNA]</scope>
    <source>
        <strain evidence="1 2">PB189-T1-4</strain>
    </source>
</reference>